<accession>A0A5A7S871</accession>
<sequence>MAAATAMTTVAVLFPPASASADSIWPYTPGPYSSGARATLSTLPGGFINAVVTGATHGNDGCVLSAGLYNGYAQDGSVFTQEFDFPTVFGAGTGVVGPLAPGEYVVDVSCDGEGTMVWGVDGPGQDNSQTTMVTIGGDGGPVQPAPPPNQGKILPGQLGCPAPDPNAGLSPELTSLLPGLGTQLDLAHSLIKNDPVRAIEGLNAYFGVVVTKYGLKLLPVVGQLANIYEVIDRLFIDVPNAC</sequence>
<protein>
    <submittedName>
        <fullName evidence="2">Uncharacterized protein</fullName>
    </submittedName>
</protein>
<gene>
    <name evidence="2" type="ORF">FOY51_17445</name>
</gene>
<feature type="chain" id="PRO_5022726086" evidence="1">
    <location>
        <begin position="22"/>
        <end position="242"/>
    </location>
</feature>
<evidence type="ECO:0000313" key="2">
    <source>
        <dbReference type="EMBL" id="KAA0021674.1"/>
    </source>
</evidence>
<keyword evidence="1" id="KW-0732">Signal</keyword>
<keyword evidence="3" id="KW-1185">Reference proteome</keyword>
<reference evidence="2 3" key="1">
    <citation type="submission" date="2019-07" db="EMBL/GenBank/DDBJ databases">
        <title>Rhodococcus cavernicolus sp. nov., isolated from a cave.</title>
        <authorList>
            <person name="Lee S.D."/>
        </authorList>
    </citation>
    <scope>NUCLEOTIDE SEQUENCE [LARGE SCALE GENOMIC DNA]</scope>
    <source>
        <strain evidence="2 3">C1-24</strain>
    </source>
</reference>
<comment type="caution">
    <text evidence="2">The sequence shown here is derived from an EMBL/GenBank/DDBJ whole genome shotgun (WGS) entry which is preliminary data.</text>
</comment>
<dbReference type="EMBL" id="VLNY01000008">
    <property type="protein sequence ID" value="KAA0021674.1"/>
    <property type="molecule type" value="Genomic_DNA"/>
</dbReference>
<organism evidence="2 3">
    <name type="scientific">Antrihabitans cavernicola</name>
    <dbReference type="NCBI Taxonomy" id="2495913"/>
    <lineage>
        <taxon>Bacteria</taxon>
        <taxon>Bacillati</taxon>
        <taxon>Actinomycetota</taxon>
        <taxon>Actinomycetes</taxon>
        <taxon>Mycobacteriales</taxon>
        <taxon>Nocardiaceae</taxon>
        <taxon>Antrihabitans</taxon>
    </lineage>
</organism>
<evidence type="ECO:0000313" key="3">
    <source>
        <dbReference type="Proteomes" id="UP000322244"/>
    </source>
</evidence>
<name>A0A5A7S871_9NOCA</name>
<proteinExistence type="predicted"/>
<feature type="signal peptide" evidence="1">
    <location>
        <begin position="1"/>
        <end position="21"/>
    </location>
</feature>
<dbReference type="AlphaFoldDB" id="A0A5A7S871"/>
<dbReference type="RefSeq" id="WP_149431541.1">
    <property type="nucleotide sequence ID" value="NZ_VLNY01000008.1"/>
</dbReference>
<evidence type="ECO:0000256" key="1">
    <source>
        <dbReference type="SAM" id="SignalP"/>
    </source>
</evidence>
<dbReference type="Proteomes" id="UP000322244">
    <property type="component" value="Unassembled WGS sequence"/>
</dbReference>